<keyword evidence="5" id="KW-1185">Reference proteome</keyword>
<feature type="transmembrane region" description="Helical" evidence="2">
    <location>
        <begin position="510"/>
        <end position="528"/>
    </location>
</feature>
<evidence type="ECO:0000313" key="5">
    <source>
        <dbReference type="Proteomes" id="UP000230750"/>
    </source>
</evidence>
<dbReference type="AlphaFoldDB" id="A0A2G8L602"/>
<evidence type="ECO:0000256" key="1">
    <source>
        <dbReference type="SAM" id="MobiDB-lite"/>
    </source>
</evidence>
<evidence type="ECO:0000313" key="4">
    <source>
        <dbReference type="EMBL" id="PIK55668.1"/>
    </source>
</evidence>
<feature type="compositionally biased region" description="Basic and acidic residues" evidence="1">
    <location>
        <begin position="88"/>
        <end position="98"/>
    </location>
</feature>
<protein>
    <recommendedName>
        <fullName evidence="3">C2H2-type domain-containing protein</fullName>
    </recommendedName>
</protein>
<gene>
    <name evidence="4" type="ORF">BSL78_07439</name>
</gene>
<keyword evidence="2" id="KW-1133">Transmembrane helix</keyword>
<accession>A0A2G8L602</accession>
<dbReference type="PANTHER" id="PTHR31912:SF35">
    <property type="entry name" value="C2H2-TYPE DOMAIN-CONTAINING PROTEIN"/>
    <property type="match status" value="1"/>
</dbReference>
<dbReference type="PANTHER" id="PTHR31912">
    <property type="entry name" value="IP13529P"/>
    <property type="match status" value="1"/>
</dbReference>
<evidence type="ECO:0000259" key="3">
    <source>
        <dbReference type="PROSITE" id="PS00028"/>
    </source>
</evidence>
<feature type="compositionally biased region" description="Acidic residues" evidence="1">
    <location>
        <begin position="99"/>
        <end position="109"/>
    </location>
</feature>
<dbReference type="EMBL" id="MRZV01000206">
    <property type="protein sequence ID" value="PIK55668.1"/>
    <property type="molecule type" value="Genomic_DNA"/>
</dbReference>
<organism evidence="4 5">
    <name type="scientific">Stichopus japonicus</name>
    <name type="common">Sea cucumber</name>
    <dbReference type="NCBI Taxonomy" id="307972"/>
    <lineage>
        <taxon>Eukaryota</taxon>
        <taxon>Metazoa</taxon>
        <taxon>Echinodermata</taxon>
        <taxon>Eleutherozoa</taxon>
        <taxon>Echinozoa</taxon>
        <taxon>Holothuroidea</taxon>
        <taxon>Aspidochirotacea</taxon>
        <taxon>Aspidochirotida</taxon>
        <taxon>Stichopodidae</taxon>
        <taxon>Apostichopus</taxon>
    </lineage>
</organism>
<dbReference type="Proteomes" id="UP000230750">
    <property type="component" value="Unassembled WGS sequence"/>
</dbReference>
<feature type="region of interest" description="Disordered" evidence="1">
    <location>
        <begin position="88"/>
        <end position="132"/>
    </location>
</feature>
<dbReference type="OrthoDB" id="9995178at2759"/>
<feature type="domain" description="C2H2-type" evidence="3">
    <location>
        <begin position="31"/>
        <end position="54"/>
    </location>
</feature>
<sequence length="712" mass="81828">MLEFCQHQSSDIKELISHLRGHIESGLKVDCPFENCKIQFGNKKSFSSHLSRHHRNYKVGDVASRYVVTVSQGPTDVVGEAIFPIGLHNEDNSDRNELDEQDSVETEQEQDLKSRTSTSSSHEGDTVVCGENPSENVKEFTQSVALFLLKLQSKYLIPNSTIQVIVEQMCFLNQLGNENTKKCIVTQLQTAGIGLGLADERCNELAQDIMTDVSELGCSLAPASDSQHFQSPECGKLRSGYMRKKYWKENFKYVSPESIYLGEPNGGKKEYCHYVPILETLKLMYEDKSVQNHIIPVDKERSGYSDIQDGKVFRQNTFYQRNPDALQVMLFQDGFEVVNPLGSSRNKHKMLGVYCTLASPGLPPCLGHDLFEGVVDYDMALFIQYFVAKEWFSYEELNRRLQLFPFKGRDSADMLTSAVKPQGERIGGQAVQNWYFLRFFPLVVYGLVRNIKDPVWQLLLQLKEIVEIIVSPTLQSSQVAFLKVLVEEYLEGRADLFPERKLRPKHHFLLHYYYLIFMFGPLIKVWTLRFESKHSFFKRCARYCQNFVNITSTLAERHQLLQAYSFHGRLFADDVKVAKGIPFHPELYAENIQKAVLDFELPTQQRLVSDEVSVFCTIYKKDLFVIIKEDEDWTFACIMLILVVREKVVFIVQKYQTTHVHEYGLYQVKNRAADSNPVSCVAYSDLLDYCPLSAYKVDGQYMLSLKNKPTNM</sequence>
<dbReference type="PROSITE" id="PS00028">
    <property type="entry name" value="ZINC_FINGER_C2H2_1"/>
    <property type="match status" value="1"/>
</dbReference>
<evidence type="ECO:0000256" key="2">
    <source>
        <dbReference type="SAM" id="Phobius"/>
    </source>
</evidence>
<dbReference type="STRING" id="307972.A0A2G8L602"/>
<comment type="caution">
    <text evidence="4">The sequence shown here is derived from an EMBL/GenBank/DDBJ whole genome shotgun (WGS) entry which is preliminary data.</text>
</comment>
<reference evidence="4 5" key="1">
    <citation type="journal article" date="2017" name="PLoS Biol.">
        <title>The sea cucumber genome provides insights into morphological evolution and visceral regeneration.</title>
        <authorList>
            <person name="Zhang X."/>
            <person name="Sun L."/>
            <person name="Yuan J."/>
            <person name="Sun Y."/>
            <person name="Gao Y."/>
            <person name="Zhang L."/>
            <person name="Li S."/>
            <person name="Dai H."/>
            <person name="Hamel J.F."/>
            <person name="Liu C."/>
            <person name="Yu Y."/>
            <person name="Liu S."/>
            <person name="Lin W."/>
            <person name="Guo K."/>
            <person name="Jin S."/>
            <person name="Xu P."/>
            <person name="Storey K.B."/>
            <person name="Huan P."/>
            <person name="Zhang T."/>
            <person name="Zhou Y."/>
            <person name="Zhang J."/>
            <person name="Lin C."/>
            <person name="Li X."/>
            <person name="Xing L."/>
            <person name="Huo D."/>
            <person name="Sun M."/>
            <person name="Wang L."/>
            <person name="Mercier A."/>
            <person name="Li F."/>
            <person name="Yang H."/>
            <person name="Xiang J."/>
        </authorList>
    </citation>
    <scope>NUCLEOTIDE SEQUENCE [LARGE SCALE GENOMIC DNA]</scope>
    <source>
        <strain evidence="4">Shaxun</strain>
        <tissue evidence="4">Muscle</tissue>
    </source>
</reference>
<keyword evidence="2" id="KW-0812">Transmembrane</keyword>
<dbReference type="InterPro" id="IPR013087">
    <property type="entry name" value="Znf_C2H2_type"/>
</dbReference>
<proteinExistence type="predicted"/>
<name>A0A2G8L602_STIJA</name>
<keyword evidence="2" id="KW-0472">Membrane</keyword>